<evidence type="ECO:0000313" key="3">
    <source>
        <dbReference type="Proteomes" id="UP001597368"/>
    </source>
</evidence>
<feature type="transmembrane region" description="Helical" evidence="1">
    <location>
        <begin position="66"/>
        <end position="83"/>
    </location>
</feature>
<dbReference type="RefSeq" id="WP_379582042.1">
    <property type="nucleotide sequence ID" value="NZ_JBHUFV010000087.1"/>
</dbReference>
<evidence type="ECO:0000313" key="2">
    <source>
        <dbReference type="EMBL" id="MFD1939606.1"/>
    </source>
</evidence>
<gene>
    <name evidence="2" type="ORF">ACFSKW_49920</name>
</gene>
<keyword evidence="3" id="KW-1185">Reference proteome</keyword>
<organism evidence="2 3">
    <name type="scientific">Nonomuraea mangrovi</name>
    <dbReference type="NCBI Taxonomy" id="2316207"/>
    <lineage>
        <taxon>Bacteria</taxon>
        <taxon>Bacillati</taxon>
        <taxon>Actinomycetota</taxon>
        <taxon>Actinomycetes</taxon>
        <taxon>Streptosporangiales</taxon>
        <taxon>Streptosporangiaceae</taxon>
        <taxon>Nonomuraea</taxon>
    </lineage>
</organism>
<dbReference type="EMBL" id="JBHUFV010000087">
    <property type="protein sequence ID" value="MFD1939606.1"/>
    <property type="molecule type" value="Genomic_DNA"/>
</dbReference>
<keyword evidence="1" id="KW-0812">Transmembrane</keyword>
<name>A0ABW4TCR5_9ACTN</name>
<keyword evidence="1" id="KW-1133">Transmembrane helix</keyword>
<sequence>MLPSAVNLAGGLTWIWTPWLPLPLLDMLVRAGLLDVWLVADLLAASGALGAAGVAAHVARERTAGALLLAAVAVISLAVAMVGGGWLPAWYGMAYAAALILLRTFQRHGPDQVLDDV</sequence>
<evidence type="ECO:0000256" key="1">
    <source>
        <dbReference type="SAM" id="Phobius"/>
    </source>
</evidence>
<dbReference type="Proteomes" id="UP001597368">
    <property type="component" value="Unassembled WGS sequence"/>
</dbReference>
<keyword evidence="1" id="KW-0472">Membrane</keyword>
<feature type="transmembrane region" description="Helical" evidence="1">
    <location>
        <begin position="36"/>
        <end position="59"/>
    </location>
</feature>
<reference evidence="3" key="1">
    <citation type="journal article" date="2019" name="Int. J. Syst. Evol. Microbiol.">
        <title>The Global Catalogue of Microorganisms (GCM) 10K type strain sequencing project: providing services to taxonomists for standard genome sequencing and annotation.</title>
        <authorList>
            <consortium name="The Broad Institute Genomics Platform"/>
            <consortium name="The Broad Institute Genome Sequencing Center for Infectious Disease"/>
            <person name="Wu L."/>
            <person name="Ma J."/>
        </authorList>
    </citation>
    <scope>NUCLEOTIDE SEQUENCE [LARGE SCALE GENOMIC DNA]</scope>
    <source>
        <strain evidence="3">ICMP 6774ER</strain>
    </source>
</reference>
<accession>A0ABW4TCR5</accession>
<comment type="caution">
    <text evidence="2">The sequence shown here is derived from an EMBL/GenBank/DDBJ whole genome shotgun (WGS) entry which is preliminary data.</text>
</comment>
<proteinExistence type="predicted"/>
<protein>
    <submittedName>
        <fullName evidence="2">Uncharacterized protein</fullName>
    </submittedName>
</protein>